<reference evidence="2" key="1">
    <citation type="journal article" date="2018" name="Genome Biol.">
        <title>SKESA: strategic k-mer extension for scrupulous assemblies.</title>
        <authorList>
            <person name="Souvorov A."/>
            <person name="Agarwala R."/>
            <person name="Lipman D.J."/>
        </authorList>
    </citation>
    <scope>NUCLEOTIDE SEQUENCE</scope>
    <source>
        <strain evidence="2">YDC697-2</strain>
    </source>
</reference>
<dbReference type="KEGG" id="cfar:CI104_13700"/>
<dbReference type="Proteomes" id="UP000864563">
    <property type="component" value="Unassembled WGS sequence"/>
</dbReference>
<dbReference type="RefSeq" id="WP_042318865.1">
    <property type="nucleotide sequence ID" value="NZ_CABMNX010000001.1"/>
</dbReference>
<reference evidence="2" key="2">
    <citation type="submission" date="2020-11" db="EMBL/GenBank/DDBJ databases">
        <authorList>
            <consortium name="NCBI Pathogen Detection Project"/>
        </authorList>
    </citation>
    <scope>NUCLEOTIDE SEQUENCE</scope>
    <source>
        <strain evidence="2">YDC697-2</strain>
    </source>
</reference>
<organism evidence="2">
    <name type="scientific">Citrobacter farmeri</name>
    <dbReference type="NCBI Taxonomy" id="67824"/>
    <lineage>
        <taxon>Bacteria</taxon>
        <taxon>Pseudomonadati</taxon>
        <taxon>Pseudomonadota</taxon>
        <taxon>Gammaproteobacteria</taxon>
        <taxon>Enterobacterales</taxon>
        <taxon>Enterobacteriaceae</taxon>
        <taxon>Citrobacter</taxon>
    </lineage>
</organism>
<feature type="transmembrane region" description="Helical" evidence="1">
    <location>
        <begin position="12"/>
        <end position="34"/>
    </location>
</feature>
<evidence type="ECO:0000313" key="2">
    <source>
        <dbReference type="EMBL" id="HAT1586044.1"/>
    </source>
</evidence>
<evidence type="ECO:0000256" key="1">
    <source>
        <dbReference type="SAM" id="Phobius"/>
    </source>
</evidence>
<protein>
    <submittedName>
        <fullName evidence="2">Uncharacterized protein</fullName>
    </submittedName>
</protein>
<dbReference type="EMBL" id="DACSDU010000008">
    <property type="protein sequence ID" value="HAT1586044.1"/>
    <property type="molecule type" value="Genomic_DNA"/>
</dbReference>
<keyword evidence="1" id="KW-0472">Membrane</keyword>
<keyword evidence="1" id="KW-0812">Transmembrane</keyword>
<gene>
    <name evidence="2" type="ORF">I8Y00_002391</name>
</gene>
<keyword evidence="1" id="KW-1133">Transmembrane helix</keyword>
<comment type="caution">
    <text evidence="2">The sequence shown here is derived from an EMBL/GenBank/DDBJ whole genome shotgun (WGS) entry which is preliminary data.</text>
</comment>
<dbReference type="AlphaFoldDB" id="A0A8H9TVR7"/>
<dbReference type="GeneID" id="92973113"/>
<accession>A0A8H9TVR7</accession>
<name>A0A8H9TVR7_9ENTR</name>
<sequence length="93" mass="11077">MDKTAQAFHLSAIFSSFTLPFYQCLILQFHIYWLNKLNIDGFATLDTKKERQKRSYTQLMQNKEMNKRTLASELMKQSINKDAKIFFKANIKY</sequence>
<proteinExistence type="predicted"/>